<gene>
    <name evidence="2" type="ORF">RM698_03825</name>
</gene>
<evidence type="ECO:0000313" key="2">
    <source>
        <dbReference type="EMBL" id="MDT0408181.1"/>
    </source>
</evidence>
<evidence type="ECO:0000313" key="3">
    <source>
        <dbReference type="Proteomes" id="UP001183610"/>
    </source>
</evidence>
<reference evidence="3" key="1">
    <citation type="submission" date="2023-07" db="EMBL/GenBank/DDBJ databases">
        <title>30 novel species of actinomycetes from the DSMZ collection.</title>
        <authorList>
            <person name="Nouioui I."/>
        </authorList>
    </citation>
    <scope>NUCLEOTIDE SEQUENCE [LARGE SCALE GENOMIC DNA]</scope>
    <source>
        <strain evidence="3">DSM 41979</strain>
    </source>
</reference>
<dbReference type="RefSeq" id="WP_010266408.1">
    <property type="nucleotide sequence ID" value="NZ_JAVRET010000005.1"/>
</dbReference>
<proteinExistence type="predicted"/>
<name>A0ABU2QW46_9ACTN</name>
<sequence>MTTPSARPSRAPARTPQDHARRANLADAAAGTSGLPDAPLPHPGTLTPEQQRGAACVWCAAPLRPGVTDIDLGPRRWRPSDGAEVAWFPRTCPNCYYLQGGQ</sequence>
<protein>
    <submittedName>
        <fullName evidence="2">Uncharacterized protein</fullName>
    </submittedName>
</protein>
<dbReference type="EMBL" id="JAVRET010000005">
    <property type="protein sequence ID" value="MDT0408181.1"/>
    <property type="molecule type" value="Genomic_DNA"/>
</dbReference>
<feature type="region of interest" description="Disordered" evidence="1">
    <location>
        <begin position="1"/>
        <end position="49"/>
    </location>
</feature>
<keyword evidence="3" id="KW-1185">Reference proteome</keyword>
<comment type="caution">
    <text evidence="2">The sequence shown here is derived from an EMBL/GenBank/DDBJ whole genome shotgun (WGS) entry which is preliminary data.</text>
</comment>
<evidence type="ECO:0000256" key="1">
    <source>
        <dbReference type="SAM" id="MobiDB-lite"/>
    </source>
</evidence>
<organism evidence="2 3">
    <name type="scientific">Streptomyces evansiae</name>
    <dbReference type="NCBI Taxonomy" id="3075535"/>
    <lineage>
        <taxon>Bacteria</taxon>
        <taxon>Bacillati</taxon>
        <taxon>Actinomycetota</taxon>
        <taxon>Actinomycetes</taxon>
        <taxon>Kitasatosporales</taxon>
        <taxon>Streptomycetaceae</taxon>
        <taxon>Streptomyces</taxon>
    </lineage>
</organism>
<accession>A0ABU2QW46</accession>
<dbReference type="Proteomes" id="UP001183610">
    <property type="component" value="Unassembled WGS sequence"/>
</dbReference>